<dbReference type="Proteomes" id="UP000366872">
    <property type="component" value="Unassembled WGS sequence"/>
</dbReference>
<dbReference type="AlphaFoldDB" id="A0A6C2U3R4"/>
<evidence type="ECO:0008006" key="3">
    <source>
        <dbReference type="Google" id="ProtNLM"/>
    </source>
</evidence>
<reference evidence="1 2" key="1">
    <citation type="submission" date="2019-04" db="EMBL/GenBank/DDBJ databases">
        <authorList>
            <person name="Van Vliet M D."/>
        </authorList>
    </citation>
    <scope>NUCLEOTIDE SEQUENCE [LARGE SCALE GENOMIC DNA]</scope>
    <source>
        <strain evidence="1 2">F1</strain>
    </source>
</reference>
<evidence type="ECO:0000313" key="2">
    <source>
        <dbReference type="Proteomes" id="UP000366872"/>
    </source>
</evidence>
<accession>A0A6C2U3R4</accession>
<sequence length="290" mass="31832">MGSVFPMAKGQASATNLSVNLEPVVVGENYEINQTLKNSTPGSPGDVSKSYNQIVISENLLNSGCFGFQTPALDWEHSLVPNNLSKLGYTTNSVNWHRPSANRDYTYEVPTNSVIGWHFVPATFTANNGDTANLDGGFKVPITRLKQTTNGVSFGWLYDHDLVPKDANGLVNSSATFEAADLEDPDGDGLLNWQEYIAGTNPTNANDYFRAEIESTINRVIGEKPYPNLENRIYWTPNITNRAFGVEFNTNLVEGAGWQNLETVTNNAGYVVDTNNFNAGYYRIGIGLVE</sequence>
<proteinExistence type="predicted"/>
<evidence type="ECO:0000313" key="1">
    <source>
        <dbReference type="EMBL" id="VGO14244.1"/>
    </source>
</evidence>
<gene>
    <name evidence="1" type="ORF">PDESU_02803</name>
</gene>
<dbReference type="InterPro" id="IPR018247">
    <property type="entry name" value="EF_Hand_1_Ca_BS"/>
</dbReference>
<dbReference type="PROSITE" id="PS00018">
    <property type="entry name" value="EF_HAND_1"/>
    <property type="match status" value="1"/>
</dbReference>
<organism evidence="1 2">
    <name type="scientific">Pontiella desulfatans</name>
    <dbReference type="NCBI Taxonomy" id="2750659"/>
    <lineage>
        <taxon>Bacteria</taxon>
        <taxon>Pseudomonadati</taxon>
        <taxon>Kiritimatiellota</taxon>
        <taxon>Kiritimatiellia</taxon>
        <taxon>Kiritimatiellales</taxon>
        <taxon>Pontiellaceae</taxon>
        <taxon>Pontiella</taxon>
    </lineage>
</organism>
<protein>
    <recommendedName>
        <fullName evidence="3">EF-hand domain-containing protein</fullName>
    </recommendedName>
</protein>
<name>A0A6C2U3R4_PONDE</name>
<dbReference type="EMBL" id="CAAHFG010000001">
    <property type="protein sequence ID" value="VGO14244.1"/>
    <property type="molecule type" value="Genomic_DNA"/>
</dbReference>
<keyword evidence="2" id="KW-1185">Reference proteome</keyword>